<dbReference type="PANTHER" id="PTHR43765">
    <property type="entry name" value="2-DEHYDROPANTOATE 2-REDUCTASE-RELATED"/>
    <property type="match status" value="1"/>
</dbReference>
<evidence type="ECO:0000256" key="3">
    <source>
        <dbReference type="ARBA" id="ARBA00007870"/>
    </source>
</evidence>
<evidence type="ECO:0000256" key="10">
    <source>
        <dbReference type="ARBA" id="ARBA00048793"/>
    </source>
</evidence>
<evidence type="ECO:0000256" key="4">
    <source>
        <dbReference type="ARBA" id="ARBA00013014"/>
    </source>
</evidence>
<keyword evidence="8 11" id="KW-0560">Oxidoreductase</keyword>
<evidence type="ECO:0000256" key="1">
    <source>
        <dbReference type="ARBA" id="ARBA00002919"/>
    </source>
</evidence>
<dbReference type="InterPro" id="IPR003710">
    <property type="entry name" value="ApbA"/>
</dbReference>
<evidence type="ECO:0000256" key="8">
    <source>
        <dbReference type="ARBA" id="ARBA00023002"/>
    </source>
</evidence>
<evidence type="ECO:0000256" key="5">
    <source>
        <dbReference type="ARBA" id="ARBA00019465"/>
    </source>
</evidence>
<dbReference type="SUPFAM" id="SSF51735">
    <property type="entry name" value="NAD(P)-binding Rossmann-fold domains"/>
    <property type="match status" value="1"/>
</dbReference>
<evidence type="ECO:0000259" key="13">
    <source>
        <dbReference type="Pfam" id="PF08546"/>
    </source>
</evidence>
<evidence type="ECO:0000313" key="14">
    <source>
        <dbReference type="EMBL" id="MXQ55364.1"/>
    </source>
</evidence>
<comment type="function">
    <text evidence="1 11">Catalyzes the NADPH-dependent reduction of ketopantoate into pantoic acid.</text>
</comment>
<dbReference type="InterPro" id="IPR013332">
    <property type="entry name" value="KPR_N"/>
</dbReference>
<dbReference type="RefSeq" id="WP_160802712.1">
    <property type="nucleotide sequence ID" value="NZ_WUUL01000013.1"/>
</dbReference>
<evidence type="ECO:0000256" key="9">
    <source>
        <dbReference type="ARBA" id="ARBA00032024"/>
    </source>
</evidence>
<organism evidence="14 15">
    <name type="scientific">Shimazuella alba</name>
    <dbReference type="NCBI Taxonomy" id="2690964"/>
    <lineage>
        <taxon>Bacteria</taxon>
        <taxon>Bacillati</taxon>
        <taxon>Bacillota</taxon>
        <taxon>Bacilli</taxon>
        <taxon>Bacillales</taxon>
        <taxon>Thermoactinomycetaceae</taxon>
        <taxon>Shimazuella</taxon>
    </lineage>
</organism>
<dbReference type="Gene3D" id="3.40.50.720">
    <property type="entry name" value="NAD(P)-binding Rossmann-like Domain"/>
    <property type="match status" value="1"/>
</dbReference>
<evidence type="ECO:0000256" key="6">
    <source>
        <dbReference type="ARBA" id="ARBA00022655"/>
    </source>
</evidence>
<name>A0A6I4W3L0_9BACL</name>
<dbReference type="InterPro" id="IPR050838">
    <property type="entry name" value="Ketopantoate_reductase"/>
</dbReference>
<dbReference type="AlphaFoldDB" id="A0A6I4W3L0"/>
<dbReference type="InterPro" id="IPR008927">
    <property type="entry name" value="6-PGluconate_DH-like_C_sf"/>
</dbReference>
<dbReference type="SUPFAM" id="SSF48179">
    <property type="entry name" value="6-phosphogluconate dehydrogenase C-terminal domain-like"/>
    <property type="match status" value="1"/>
</dbReference>
<dbReference type="FunFam" id="1.10.1040.10:FF:000017">
    <property type="entry name" value="2-dehydropantoate 2-reductase"/>
    <property type="match status" value="1"/>
</dbReference>
<comment type="similarity">
    <text evidence="3 11">Belongs to the ketopantoate reductase family.</text>
</comment>
<keyword evidence="6 11" id="KW-0566">Pantothenate biosynthesis</keyword>
<feature type="domain" description="Ketopantoate reductase N-terminal" evidence="12">
    <location>
        <begin position="3"/>
        <end position="151"/>
    </location>
</feature>
<protein>
    <recommendedName>
        <fullName evidence="5 11">2-dehydropantoate 2-reductase</fullName>
        <ecNumber evidence="4 11">1.1.1.169</ecNumber>
    </recommendedName>
    <alternativeName>
        <fullName evidence="9 11">Ketopantoate reductase</fullName>
    </alternativeName>
</protein>
<dbReference type="Gene3D" id="1.10.1040.10">
    <property type="entry name" value="N-(1-d-carboxylethyl)-l-norvaline Dehydrogenase, domain 2"/>
    <property type="match status" value="1"/>
</dbReference>
<feature type="domain" description="Ketopantoate reductase C-terminal" evidence="13">
    <location>
        <begin position="175"/>
        <end position="297"/>
    </location>
</feature>
<dbReference type="GO" id="GO:0008677">
    <property type="term" value="F:2-dehydropantoate 2-reductase activity"/>
    <property type="evidence" value="ECO:0007669"/>
    <property type="project" value="UniProtKB-EC"/>
</dbReference>
<dbReference type="NCBIfam" id="TIGR00745">
    <property type="entry name" value="apbA_panE"/>
    <property type="match status" value="1"/>
</dbReference>
<dbReference type="GO" id="GO:0005737">
    <property type="term" value="C:cytoplasm"/>
    <property type="evidence" value="ECO:0007669"/>
    <property type="project" value="TreeGrafter"/>
</dbReference>
<comment type="catalytic activity">
    <reaction evidence="10 11">
        <text>(R)-pantoate + NADP(+) = 2-dehydropantoate + NADPH + H(+)</text>
        <dbReference type="Rhea" id="RHEA:16233"/>
        <dbReference type="ChEBI" id="CHEBI:11561"/>
        <dbReference type="ChEBI" id="CHEBI:15378"/>
        <dbReference type="ChEBI" id="CHEBI:15980"/>
        <dbReference type="ChEBI" id="CHEBI:57783"/>
        <dbReference type="ChEBI" id="CHEBI:58349"/>
        <dbReference type="EC" id="1.1.1.169"/>
    </reaction>
</comment>
<evidence type="ECO:0000256" key="11">
    <source>
        <dbReference type="RuleBase" id="RU362068"/>
    </source>
</evidence>
<dbReference type="InterPro" id="IPR013752">
    <property type="entry name" value="KPA_reductase"/>
</dbReference>
<dbReference type="InterPro" id="IPR036291">
    <property type="entry name" value="NAD(P)-bd_dom_sf"/>
</dbReference>
<dbReference type="Pfam" id="PF08546">
    <property type="entry name" value="ApbA_C"/>
    <property type="match status" value="1"/>
</dbReference>
<dbReference type="GO" id="GO:0015940">
    <property type="term" value="P:pantothenate biosynthetic process"/>
    <property type="evidence" value="ECO:0007669"/>
    <property type="project" value="UniProtKB-UniPathway"/>
</dbReference>
<dbReference type="Pfam" id="PF02558">
    <property type="entry name" value="ApbA"/>
    <property type="match status" value="1"/>
</dbReference>
<dbReference type="GO" id="GO:0050661">
    <property type="term" value="F:NADP binding"/>
    <property type="evidence" value="ECO:0007669"/>
    <property type="project" value="TreeGrafter"/>
</dbReference>
<keyword evidence="7 11" id="KW-0521">NADP</keyword>
<reference evidence="14 15" key="1">
    <citation type="submission" date="2019-12" db="EMBL/GenBank/DDBJ databases">
        <title>Whole-genome analyses of novel actinobacteria.</title>
        <authorList>
            <person name="Sahin N."/>
            <person name="Saygin H."/>
        </authorList>
    </citation>
    <scope>NUCLEOTIDE SEQUENCE [LARGE SCALE GENOMIC DNA]</scope>
    <source>
        <strain evidence="14 15">KC615</strain>
    </source>
</reference>
<proteinExistence type="inferred from homology"/>
<keyword evidence="15" id="KW-1185">Reference proteome</keyword>
<dbReference type="Proteomes" id="UP000430692">
    <property type="component" value="Unassembled WGS sequence"/>
</dbReference>
<evidence type="ECO:0000256" key="7">
    <source>
        <dbReference type="ARBA" id="ARBA00022857"/>
    </source>
</evidence>
<comment type="pathway">
    <text evidence="2 11">Cofactor biosynthesis; (R)-pantothenate biosynthesis; (R)-pantoate from 3-methyl-2-oxobutanoate: step 2/2.</text>
</comment>
<dbReference type="EMBL" id="WUUL01000013">
    <property type="protein sequence ID" value="MXQ55364.1"/>
    <property type="molecule type" value="Genomic_DNA"/>
</dbReference>
<gene>
    <name evidence="14" type="ORF">GSM42_16910</name>
</gene>
<dbReference type="EC" id="1.1.1.169" evidence="4 11"/>
<accession>A0A6I4W3L0</accession>
<dbReference type="UniPathway" id="UPA00028">
    <property type="reaction ID" value="UER00004"/>
</dbReference>
<dbReference type="InterPro" id="IPR013328">
    <property type="entry name" value="6PGD_dom2"/>
</dbReference>
<evidence type="ECO:0000313" key="15">
    <source>
        <dbReference type="Proteomes" id="UP000430692"/>
    </source>
</evidence>
<evidence type="ECO:0000256" key="2">
    <source>
        <dbReference type="ARBA" id="ARBA00004994"/>
    </source>
</evidence>
<comment type="caution">
    <text evidence="14">The sequence shown here is derived from an EMBL/GenBank/DDBJ whole genome shotgun (WGS) entry which is preliminary data.</text>
</comment>
<dbReference type="PANTHER" id="PTHR43765:SF2">
    <property type="entry name" value="2-DEHYDROPANTOATE 2-REDUCTASE"/>
    <property type="match status" value="1"/>
</dbReference>
<sequence>MKIGIIGGGSLGLLWAARLSEHVKVTLLCRTDQQAKTIQQEGVILTTLDGQEKRYEISAEWINESNNSADFDVLFLMVKQPSFEQILPYLASVMYENTHIVAWQNGLGHLEKMENFSFPNRYAVVTTEGARKYASNRVQHTGNGYIRLGRVHSTDNVDPLFTHFLQQFHVEIVTNIEQHIWEKFSINCVINSLTALLEVPNGQLMEVGLHSTMMQIIKEISQVADAKGFYLKQEEIYHQVKDVCFKTTKNFSSMLQDIMAKKQTEIASLNGMVVTYGKQCGIDVPMNTSLTELIKAKSMLF</sequence>
<evidence type="ECO:0000259" key="12">
    <source>
        <dbReference type="Pfam" id="PF02558"/>
    </source>
</evidence>